<dbReference type="RefSeq" id="WP_061805673.1">
    <property type="nucleotide sequence ID" value="NZ_FOXX01000008.1"/>
</dbReference>
<name>A0A1I6B1W5_9BACI</name>
<feature type="transmembrane region" description="Helical" evidence="5">
    <location>
        <begin position="45"/>
        <end position="65"/>
    </location>
</feature>
<keyword evidence="4 5" id="KW-0472">Membrane</keyword>
<keyword evidence="8" id="KW-1185">Reference proteome</keyword>
<dbReference type="InterPro" id="IPR004841">
    <property type="entry name" value="AA-permease/SLC12A_dom"/>
</dbReference>
<feature type="transmembrane region" description="Helical" evidence="5">
    <location>
        <begin position="154"/>
        <end position="176"/>
    </location>
</feature>
<feature type="transmembrane region" description="Helical" evidence="5">
    <location>
        <begin position="355"/>
        <end position="376"/>
    </location>
</feature>
<evidence type="ECO:0000313" key="8">
    <source>
        <dbReference type="Proteomes" id="UP000182762"/>
    </source>
</evidence>
<feature type="transmembrane region" description="Helical" evidence="5">
    <location>
        <begin position="86"/>
        <end position="107"/>
    </location>
</feature>
<protein>
    <submittedName>
        <fullName evidence="7">Putrescine importer</fullName>
    </submittedName>
</protein>
<dbReference type="Gene3D" id="1.20.1740.10">
    <property type="entry name" value="Amino acid/polyamine transporter I"/>
    <property type="match status" value="1"/>
</dbReference>
<evidence type="ECO:0000313" key="7">
    <source>
        <dbReference type="EMBL" id="SFQ74926.1"/>
    </source>
</evidence>
<keyword evidence="2 5" id="KW-0812">Transmembrane</keyword>
<dbReference type="InterPro" id="IPR050367">
    <property type="entry name" value="APC_superfamily"/>
</dbReference>
<dbReference type="EMBL" id="FOXX01000008">
    <property type="protein sequence ID" value="SFQ74926.1"/>
    <property type="molecule type" value="Genomic_DNA"/>
</dbReference>
<accession>A0A1I6B1W5</accession>
<dbReference type="Pfam" id="PF00324">
    <property type="entry name" value="AA_permease"/>
    <property type="match status" value="1"/>
</dbReference>
<dbReference type="PIRSF" id="PIRSF006060">
    <property type="entry name" value="AA_transporter"/>
    <property type="match status" value="1"/>
</dbReference>
<feature type="transmembrane region" description="Helical" evidence="5">
    <location>
        <begin position="331"/>
        <end position="349"/>
    </location>
</feature>
<gene>
    <name evidence="7" type="ORF">SAMN02745910_03173</name>
</gene>
<evidence type="ECO:0000256" key="2">
    <source>
        <dbReference type="ARBA" id="ARBA00022692"/>
    </source>
</evidence>
<reference evidence="7 8" key="1">
    <citation type="submission" date="2016-10" db="EMBL/GenBank/DDBJ databases">
        <authorList>
            <person name="Varghese N."/>
            <person name="Submissions S."/>
        </authorList>
    </citation>
    <scope>NUCLEOTIDE SEQUENCE [LARGE SCALE GENOMIC DNA]</scope>
    <source>
        <strain evidence="7 8">DSM 13796</strain>
    </source>
</reference>
<dbReference type="GeneID" id="93711787"/>
<comment type="subcellular location">
    <subcellularLocation>
        <location evidence="1">Membrane</location>
        <topology evidence="1">Multi-pass membrane protein</topology>
    </subcellularLocation>
</comment>
<comment type="caution">
    <text evidence="7">The sequence shown here is derived from an EMBL/GenBank/DDBJ whole genome shotgun (WGS) entry which is preliminary data.</text>
</comment>
<proteinExistence type="predicted"/>
<feature type="transmembrane region" description="Helical" evidence="5">
    <location>
        <begin position="196"/>
        <end position="219"/>
    </location>
</feature>
<feature type="transmembrane region" description="Helical" evidence="5">
    <location>
        <begin position="20"/>
        <end position="39"/>
    </location>
</feature>
<feature type="transmembrane region" description="Helical" evidence="5">
    <location>
        <begin position="270"/>
        <end position="297"/>
    </location>
</feature>
<evidence type="ECO:0000256" key="5">
    <source>
        <dbReference type="SAM" id="Phobius"/>
    </source>
</evidence>
<feature type="domain" description="Amino acid permease/ SLC12A" evidence="6">
    <location>
        <begin position="18"/>
        <end position="418"/>
    </location>
</feature>
<dbReference type="PANTHER" id="PTHR42770:SF8">
    <property type="entry name" value="PUTRESCINE IMPORTER PUUP"/>
    <property type="match status" value="1"/>
</dbReference>
<feature type="transmembrane region" description="Helical" evidence="5">
    <location>
        <begin position="411"/>
        <end position="431"/>
    </location>
</feature>
<evidence type="ECO:0000256" key="4">
    <source>
        <dbReference type="ARBA" id="ARBA00023136"/>
    </source>
</evidence>
<dbReference type="PANTHER" id="PTHR42770">
    <property type="entry name" value="AMINO ACID TRANSPORTER-RELATED"/>
    <property type="match status" value="1"/>
</dbReference>
<dbReference type="Proteomes" id="UP000182762">
    <property type="component" value="Unassembled WGS sequence"/>
</dbReference>
<evidence type="ECO:0000256" key="3">
    <source>
        <dbReference type="ARBA" id="ARBA00022989"/>
    </source>
</evidence>
<keyword evidence="3 5" id="KW-1133">Transmembrane helix</keyword>
<feature type="transmembrane region" description="Helical" evidence="5">
    <location>
        <begin position="127"/>
        <end position="147"/>
    </location>
</feature>
<feature type="transmembrane region" description="Helical" evidence="5">
    <location>
        <begin position="388"/>
        <end position="405"/>
    </location>
</feature>
<organism evidence="7 8">
    <name type="scientific">Priestia endophytica DSM 13796</name>
    <dbReference type="NCBI Taxonomy" id="1121089"/>
    <lineage>
        <taxon>Bacteria</taxon>
        <taxon>Bacillati</taxon>
        <taxon>Bacillota</taxon>
        <taxon>Bacilli</taxon>
        <taxon>Bacillales</taxon>
        <taxon>Bacillaceae</taxon>
        <taxon>Priestia</taxon>
    </lineage>
</organism>
<evidence type="ECO:0000256" key="1">
    <source>
        <dbReference type="ARBA" id="ARBA00004141"/>
    </source>
</evidence>
<evidence type="ECO:0000259" key="6">
    <source>
        <dbReference type="Pfam" id="PF00324"/>
    </source>
</evidence>
<feature type="transmembrane region" description="Helical" evidence="5">
    <location>
        <begin position="231"/>
        <end position="250"/>
    </location>
</feature>
<sequence>MNNSTKQVAPERQLRMKHVVAIGFAYMAPFAVFDTFGIVSHVTNGLVPLAYFIVFISILFTALSYRKLVQKYPISGSVYLYTKRIIHPYAAILVGWVSFIAYLALPMINALLASVYLSSGFPNVPKWVWVISLITFITLMNCVGIKIATTLNTWLVILQFIVVIVFIGLCLKDLLTTPAQSMPIHDLLPTPNEFPTLLPGAALLTLSFVGFDAITNLCDETIRPEKTIPKAIILLAIGGLVFFVVVTYLMQSLFPNASQFNNYEAASPEIAVHLGGNLFLAFFLGAALLSCIASGLASQLVASRFLYAMGRDGALPKQVFSYLHPRSKTPLFNILIVGLLAATALFLDLEKATALVNFGAFSAFAFVNICVLYAYFKRKKKPAFFENFLFPFLGLVFTGFLWISLNPFSLFIGGIWTLLGIVYLISTTRFFKKAPVDLHYDELSGM</sequence>